<evidence type="ECO:0000313" key="7">
    <source>
        <dbReference type="EMBL" id="GIP61313.1"/>
    </source>
</evidence>
<dbReference type="Pfam" id="PF14464">
    <property type="entry name" value="Prok-JAB"/>
    <property type="match status" value="1"/>
</dbReference>
<sequence length="157" mass="18137">MEYIFGDKLVKFTDEVVDILNSYRQVKKKQHEAGGILLGRIFDDQIIIQQITTPGPGDKSGRYFFERNVKRAQWFVDLAWRSSNGEVIYLGEWHTHPEPVPRPSSVDRKLITNMLRDSKMSIDFLFLVIVGTEEKYVAVQFVGSDTSLKQLEQRISV</sequence>
<dbReference type="Proteomes" id="UP001177943">
    <property type="component" value="Chromosome"/>
</dbReference>
<evidence type="ECO:0000259" key="6">
    <source>
        <dbReference type="Pfam" id="PF14464"/>
    </source>
</evidence>
<dbReference type="EMBL" id="CP126084">
    <property type="protein sequence ID" value="WHX50022.1"/>
    <property type="molecule type" value="Genomic_DNA"/>
</dbReference>
<dbReference type="Gene3D" id="3.40.140.10">
    <property type="entry name" value="Cytidine Deaminase, domain 2"/>
    <property type="match status" value="1"/>
</dbReference>
<evidence type="ECO:0000313" key="10">
    <source>
        <dbReference type="Proteomes" id="UP001177943"/>
    </source>
</evidence>
<accession>A0AA95L2N5</accession>
<keyword evidence="4" id="KW-0862">Zinc</keyword>
<evidence type="ECO:0000256" key="2">
    <source>
        <dbReference type="ARBA" id="ARBA00022723"/>
    </source>
</evidence>
<evidence type="ECO:0000256" key="3">
    <source>
        <dbReference type="ARBA" id="ARBA00022801"/>
    </source>
</evidence>
<evidence type="ECO:0000256" key="1">
    <source>
        <dbReference type="ARBA" id="ARBA00022670"/>
    </source>
</evidence>
<keyword evidence="1" id="KW-0645">Protease</keyword>
<dbReference type="KEGG" id="pwn:QNH46_04950"/>
<keyword evidence="2" id="KW-0479">Metal-binding</keyword>
<dbReference type="AlphaFoldDB" id="A0AA95L2N5"/>
<dbReference type="RefSeq" id="WP_010274523.1">
    <property type="nucleotide sequence ID" value="NZ_BOSM01000017.1"/>
</dbReference>
<reference evidence="8" key="2">
    <citation type="submission" date="2023-05" db="EMBL/GenBank/DDBJ databases">
        <title>Comparative genomics of Bacillaceae isolates and their secondary metabolite potential.</title>
        <authorList>
            <person name="Song L."/>
            <person name="Nielsen L.J."/>
            <person name="Mohite O."/>
            <person name="Xu X."/>
            <person name="Weber T."/>
            <person name="Kovacs A.T."/>
        </authorList>
    </citation>
    <scope>NUCLEOTIDE SEQUENCE</scope>
    <source>
        <strain evidence="8">B2_4</strain>
    </source>
</reference>
<dbReference type="Proteomes" id="UP000681290">
    <property type="component" value="Unassembled WGS sequence"/>
</dbReference>
<evidence type="ECO:0000313" key="9">
    <source>
        <dbReference type="Proteomes" id="UP000681290"/>
    </source>
</evidence>
<proteinExistence type="predicted"/>
<evidence type="ECO:0000313" key="8">
    <source>
        <dbReference type="EMBL" id="WHX50022.1"/>
    </source>
</evidence>
<keyword evidence="5" id="KW-0482">Metalloprotease</keyword>
<evidence type="ECO:0000256" key="5">
    <source>
        <dbReference type="ARBA" id="ARBA00023049"/>
    </source>
</evidence>
<name>A0AA95L2N5_9BACL</name>
<protein>
    <submittedName>
        <fullName evidence="8">Mov34/MPN/PAD-1 family protein</fullName>
    </submittedName>
    <submittedName>
        <fullName evidence="7">Peptidase</fullName>
    </submittedName>
</protein>
<dbReference type="InterPro" id="IPR028090">
    <property type="entry name" value="JAB_dom_prok"/>
</dbReference>
<feature type="domain" description="JAB" evidence="6">
    <location>
        <begin position="27"/>
        <end position="132"/>
    </location>
</feature>
<reference evidence="7 9" key="1">
    <citation type="submission" date="2021-03" db="EMBL/GenBank/DDBJ databases">
        <title>Antimicrobial resistance genes in bacteria isolated from Japanese honey, and their potential for conferring macrolide and lincosamide resistance in the American foulbrood pathogen Paenibacillus larvae.</title>
        <authorList>
            <person name="Okamoto M."/>
            <person name="Kumagai M."/>
            <person name="Kanamori H."/>
            <person name="Takamatsu D."/>
        </authorList>
    </citation>
    <scope>NUCLEOTIDE SEQUENCE [LARGE SCALE GENOMIC DNA]</scope>
    <source>
        <strain evidence="7 9">J15TS10</strain>
    </source>
</reference>
<dbReference type="GO" id="GO:0046872">
    <property type="term" value="F:metal ion binding"/>
    <property type="evidence" value="ECO:0007669"/>
    <property type="project" value="UniProtKB-KW"/>
</dbReference>
<keyword evidence="9" id="KW-1185">Reference proteome</keyword>
<keyword evidence="3" id="KW-0378">Hydrolase</keyword>
<organism evidence="8 10">
    <name type="scientific">Paenibacillus woosongensis</name>
    <dbReference type="NCBI Taxonomy" id="307580"/>
    <lineage>
        <taxon>Bacteria</taxon>
        <taxon>Bacillati</taxon>
        <taxon>Bacillota</taxon>
        <taxon>Bacilli</taxon>
        <taxon>Bacillales</taxon>
        <taxon>Paenibacillaceae</taxon>
        <taxon>Paenibacillus</taxon>
    </lineage>
</organism>
<dbReference type="GO" id="GO:0006508">
    <property type="term" value="P:proteolysis"/>
    <property type="evidence" value="ECO:0007669"/>
    <property type="project" value="UniProtKB-KW"/>
</dbReference>
<gene>
    <name evidence="7" type="ORF">J15TS10_51270</name>
    <name evidence="8" type="ORF">QNH46_04950</name>
</gene>
<dbReference type="SUPFAM" id="SSF102712">
    <property type="entry name" value="JAB1/MPN domain"/>
    <property type="match status" value="1"/>
</dbReference>
<dbReference type="GO" id="GO:0008237">
    <property type="term" value="F:metallopeptidase activity"/>
    <property type="evidence" value="ECO:0007669"/>
    <property type="project" value="UniProtKB-KW"/>
</dbReference>
<evidence type="ECO:0000256" key="4">
    <source>
        <dbReference type="ARBA" id="ARBA00022833"/>
    </source>
</evidence>
<dbReference type="EMBL" id="BOSM01000017">
    <property type="protein sequence ID" value="GIP61313.1"/>
    <property type="molecule type" value="Genomic_DNA"/>
</dbReference>